<proteinExistence type="predicted"/>
<feature type="compositionally biased region" description="Polar residues" evidence="1">
    <location>
        <begin position="38"/>
        <end position="51"/>
    </location>
</feature>
<gene>
    <name evidence="2" type="ORF">BB560_005421</name>
</gene>
<evidence type="ECO:0000313" key="2">
    <source>
        <dbReference type="EMBL" id="PVV00026.1"/>
    </source>
</evidence>
<feature type="compositionally biased region" description="Low complexity" evidence="1">
    <location>
        <begin position="19"/>
        <end position="37"/>
    </location>
</feature>
<accession>A0A2T9Z5Z2</accession>
<name>A0A2T9Z5Z2_9FUNG</name>
<evidence type="ECO:0000313" key="3">
    <source>
        <dbReference type="Proteomes" id="UP000245609"/>
    </source>
</evidence>
<reference evidence="2 3" key="1">
    <citation type="journal article" date="2018" name="MBio">
        <title>Comparative Genomics Reveals the Core Gene Toolbox for the Fungus-Insect Symbiosis.</title>
        <authorList>
            <person name="Wang Y."/>
            <person name="Stata M."/>
            <person name="Wang W."/>
            <person name="Stajich J.E."/>
            <person name="White M.M."/>
            <person name="Moncalvo J.M."/>
        </authorList>
    </citation>
    <scope>NUCLEOTIDE SEQUENCE [LARGE SCALE GENOMIC DNA]</scope>
    <source>
        <strain evidence="2 3">SC-DP-2</strain>
    </source>
</reference>
<comment type="caution">
    <text evidence="2">The sequence shown here is derived from an EMBL/GenBank/DDBJ whole genome shotgun (WGS) entry which is preliminary data.</text>
</comment>
<feature type="region of interest" description="Disordered" evidence="1">
    <location>
        <begin position="1"/>
        <end position="80"/>
    </location>
</feature>
<dbReference type="AlphaFoldDB" id="A0A2T9Z5Z2"/>
<feature type="compositionally biased region" description="Low complexity" evidence="1">
    <location>
        <begin position="55"/>
        <end position="64"/>
    </location>
</feature>
<sequence>MSYFKRKEITKKRRLGQGSKASTSFSSRRSPKSSRNSFISSDNNGSLSSGFNFRDYSASSADSQQHSHEEGPTNTRFDISGSLHDTALNARRHKTRLLKLNMSPNDVAYASFSDNPSLSTFSNSESDMHGDFIGYYLHK</sequence>
<organism evidence="2 3">
    <name type="scientific">Smittium megazygosporum</name>
    <dbReference type="NCBI Taxonomy" id="133381"/>
    <lineage>
        <taxon>Eukaryota</taxon>
        <taxon>Fungi</taxon>
        <taxon>Fungi incertae sedis</taxon>
        <taxon>Zoopagomycota</taxon>
        <taxon>Kickxellomycotina</taxon>
        <taxon>Harpellomycetes</taxon>
        <taxon>Harpellales</taxon>
        <taxon>Legeriomycetaceae</taxon>
        <taxon>Smittium</taxon>
    </lineage>
</organism>
<protein>
    <submittedName>
        <fullName evidence="2">Uncharacterized protein</fullName>
    </submittedName>
</protein>
<evidence type="ECO:0000256" key="1">
    <source>
        <dbReference type="SAM" id="MobiDB-lite"/>
    </source>
</evidence>
<dbReference type="Proteomes" id="UP000245609">
    <property type="component" value="Unassembled WGS sequence"/>
</dbReference>
<keyword evidence="3" id="KW-1185">Reference proteome</keyword>
<dbReference type="EMBL" id="MBFS01002191">
    <property type="protein sequence ID" value="PVV00026.1"/>
    <property type="molecule type" value="Genomic_DNA"/>
</dbReference>